<keyword evidence="2" id="KW-0813">Transport</keyword>
<keyword evidence="3 6" id="KW-0812">Transmembrane</keyword>
<evidence type="ECO:0000256" key="6">
    <source>
        <dbReference type="SAM" id="Phobius"/>
    </source>
</evidence>
<dbReference type="InterPro" id="IPR036259">
    <property type="entry name" value="MFS_trans_sf"/>
</dbReference>
<reference evidence="8" key="1">
    <citation type="submission" date="2022-11" db="UniProtKB">
        <authorList>
            <consortium name="WormBaseParasite"/>
        </authorList>
    </citation>
    <scope>IDENTIFICATION</scope>
</reference>
<dbReference type="Gene3D" id="1.20.1250.20">
    <property type="entry name" value="MFS general substrate transporter like domains"/>
    <property type="match status" value="2"/>
</dbReference>
<feature type="transmembrane region" description="Helical" evidence="6">
    <location>
        <begin position="81"/>
        <end position="101"/>
    </location>
</feature>
<sequence length="359" mass="39589">METFYPKEAIFRGIDKGQIGIVIGIYPLSRFFMAPIIGNYIVKIGTKATFYAAPFITSASAICFGLLSFVGNNLTFFWCSLFIRVLQAVGRTFFALSIFTLSAELFPDHLSLICSIMETFESFGQISGPIFGATLYEVGGFMLPNFVMGTTMAMLACAFVILAPLPHRVIDANGGSLHQIEEGKKGIQNKNEENFVGYSTVLRLGKTWMIIAIVALRGITSSFYQASLPTHLKSLSPSAMLIGIMSTIMSCSYLLSSPIWGVLIEKKIKHSPKLITLMGSMMAIIAVSLMGPIPFIPITKTISTMCISFVLLGMAASALYIPIFKKCSNVSKKLNFTGATTVRVDVRFFFWLNNWRLRR</sequence>
<dbReference type="SUPFAM" id="SSF103473">
    <property type="entry name" value="MFS general substrate transporter"/>
    <property type="match status" value="1"/>
</dbReference>
<keyword evidence="4 6" id="KW-1133">Transmembrane helix</keyword>
<dbReference type="Proteomes" id="UP000887572">
    <property type="component" value="Unplaced"/>
</dbReference>
<evidence type="ECO:0000256" key="3">
    <source>
        <dbReference type="ARBA" id="ARBA00022692"/>
    </source>
</evidence>
<evidence type="ECO:0000256" key="5">
    <source>
        <dbReference type="ARBA" id="ARBA00023136"/>
    </source>
</evidence>
<feature type="transmembrane region" description="Helical" evidence="6">
    <location>
        <begin position="208"/>
        <end position="227"/>
    </location>
</feature>
<feature type="transmembrane region" description="Helical" evidence="6">
    <location>
        <begin position="146"/>
        <end position="165"/>
    </location>
</feature>
<evidence type="ECO:0000313" key="8">
    <source>
        <dbReference type="WBParaSite" id="Gr19_v10_g700.t1"/>
    </source>
</evidence>
<dbReference type="GO" id="GO:0022857">
    <property type="term" value="F:transmembrane transporter activity"/>
    <property type="evidence" value="ECO:0007669"/>
    <property type="project" value="InterPro"/>
</dbReference>
<dbReference type="AlphaFoldDB" id="A0A914I5M4"/>
<dbReference type="PANTHER" id="PTHR23506">
    <property type="entry name" value="GH10249P"/>
    <property type="match status" value="1"/>
</dbReference>
<feature type="transmembrane region" description="Helical" evidence="6">
    <location>
        <begin position="48"/>
        <end position="69"/>
    </location>
</feature>
<proteinExistence type="predicted"/>
<keyword evidence="7" id="KW-1185">Reference proteome</keyword>
<dbReference type="InterPro" id="IPR050930">
    <property type="entry name" value="MFS_Vesicular_Transporter"/>
</dbReference>
<evidence type="ECO:0000256" key="1">
    <source>
        <dbReference type="ARBA" id="ARBA00004141"/>
    </source>
</evidence>
<dbReference type="Pfam" id="PF07690">
    <property type="entry name" value="MFS_1"/>
    <property type="match status" value="1"/>
</dbReference>
<dbReference type="GO" id="GO:0016020">
    <property type="term" value="C:membrane"/>
    <property type="evidence" value="ECO:0007669"/>
    <property type="project" value="UniProtKB-SubCell"/>
</dbReference>
<comment type="subcellular location">
    <subcellularLocation>
        <location evidence="1">Membrane</location>
        <topology evidence="1">Multi-pass membrane protein</topology>
    </subcellularLocation>
</comment>
<accession>A0A914I5M4</accession>
<protein>
    <submittedName>
        <fullName evidence="8">Major facilitator superfamily (MFS) profile domain-containing protein</fullName>
    </submittedName>
</protein>
<dbReference type="PANTHER" id="PTHR23506:SF26">
    <property type="entry name" value="MFS-TYPE TRANSPORTER SLC18B1"/>
    <property type="match status" value="1"/>
</dbReference>
<keyword evidence="5 6" id="KW-0472">Membrane</keyword>
<organism evidence="7 8">
    <name type="scientific">Globodera rostochiensis</name>
    <name type="common">Golden nematode worm</name>
    <name type="synonym">Heterodera rostochiensis</name>
    <dbReference type="NCBI Taxonomy" id="31243"/>
    <lineage>
        <taxon>Eukaryota</taxon>
        <taxon>Metazoa</taxon>
        <taxon>Ecdysozoa</taxon>
        <taxon>Nematoda</taxon>
        <taxon>Chromadorea</taxon>
        <taxon>Rhabditida</taxon>
        <taxon>Tylenchina</taxon>
        <taxon>Tylenchomorpha</taxon>
        <taxon>Tylenchoidea</taxon>
        <taxon>Heteroderidae</taxon>
        <taxon>Heteroderinae</taxon>
        <taxon>Globodera</taxon>
    </lineage>
</organism>
<feature type="transmembrane region" description="Helical" evidence="6">
    <location>
        <begin position="239"/>
        <end position="263"/>
    </location>
</feature>
<feature type="transmembrane region" description="Helical" evidence="6">
    <location>
        <begin position="302"/>
        <end position="323"/>
    </location>
</feature>
<evidence type="ECO:0000256" key="2">
    <source>
        <dbReference type="ARBA" id="ARBA00022448"/>
    </source>
</evidence>
<dbReference type="WBParaSite" id="Gr19_v10_g700.t1">
    <property type="protein sequence ID" value="Gr19_v10_g700.t1"/>
    <property type="gene ID" value="Gr19_v10_g700"/>
</dbReference>
<evidence type="ECO:0000313" key="7">
    <source>
        <dbReference type="Proteomes" id="UP000887572"/>
    </source>
</evidence>
<name>A0A914I5M4_GLORO</name>
<evidence type="ECO:0000256" key="4">
    <source>
        <dbReference type="ARBA" id="ARBA00022989"/>
    </source>
</evidence>
<dbReference type="InterPro" id="IPR011701">
    <property type="entry name" value="MFS"/>
</dbReference>
<feature type="transmembrane region" description="Helical" evidence="6">
    <location>
        <begin position="21"/>
        <end position="42"/>
    </location>
</feature>
<feature type="transmembrane region" description="Helical" evidence="6">
    <location>
        <begin position="275"/>
        <end position="296"/>
    </location>
</feature>